<gene>
    <name evidence="2" type="ORF">DFP72DRAFT_853295</name>
</gene>
<sequence>MPSSNEKRSKSAPSNGFEENELLTRVLRSFPWFTDVALRNSDITLAVQRPPLESTAYETLISTLIKNIRQHPLSGPSSPVGWVQDHLSEKGTFRPSVFKSNERTSRLASYLLEYRLLDVVMALDIGFSSYSRLERQAIPIPPKMYFSLFSDWPSLLRNGLELLRQVEWQDTAGICVPGSCDQTATILLSLARRSASIEAHNILSNFEAAAGYLSLISKGLAELPSTMLEFKSFLIRVTNDTFPEQWDNLMRSLKSPHSFKLPLQLSLGFSPICLFLLSNLITKDLNRGTILQMWQGIGGVPPSILATINREMWAALCDMGLGLHPPIPRLQVLFRRLEDMINFTLISPADASWLSGGPPPSPSTVSDGDPGISSLAAPPIVTETNATNGIVGQVGETNEPVPRAPSANAPSAPSKTNVVSGAGRKRTPSTAGLDSALDVSVKRKRVGSLPEEGSLPEGGMITEVIDLTIETAGYPTITTYLRNVSNSELQTFASRYLYEEEAVWHNNIANAMLGHPAHPFEIGVSFQEVNSELFRSPAQAQSVLNKGHLVFQGVVSGDVPAFDEAYLGTFAALDQVRDILDFAEYRGERRVAHGTLRQVIQAARSDNPYVLQAPDVPSSSIAHLPAGISSDLVAWDLTIDQPWCRRHREKPRSLMLWVTVSLKGAYTPFKIPDNGFGLFIRVSFGSQWIVVARPEDPSPGASARLSYLNHFQRPGLDLDLSSLQLDTFYARSGTCVVLQPNTPYAVIASDNSICEMGYYMATSTLRRTCYGFLHSFATLPLDHNPTHDVAWTILCRLVHYYHMIYTGGVFSSNPHECAHVPNILNPTGLLDLLSLINIIELAEVLNYARYFVADGGPPDYRSRHILEVRRLSRDIVKWLESHLNLRTEGGRPLGLTTDIWHPYIARQLKATMYHAAHNESKSTGSVTPDKMRRLIRQVYSETSGVRIQLERLNAWVPDSFEWADIVPFTISLVAS</sequence>
<name>A0A8H6LYD5_9AGAR</name>
<feature type="region of interest" description="Disordered" evidence="1">
    <location>
        <begin position="397"/>
        <end position="433"/>
    </location>
</feature>
<accession>A0A8H6LYD5</accession>
<protein>
    <submittedName>
        <fullName evidence="2">Uncharacterized protein</fullName>
    </submittedName>
</protein>
<organism evidence="2 3">
    <name type="scientific">Ephemerocybe angulata</name>
    <dbReference type="NCBI Taxonomy" id="980116"/>
    <lineage>
        <taxon>Eukaryota</taxon>
        <taxon>Fungi</taxon>
        <taxon>Dikarya</taxon>
        <taxon>Basidiomycota</taxon>
        <taxon>Agaricomycotina</taxon>
        <taxon>Agaricomycetes</taxon>
        <taxon>Agaricomycetidae</taxon>
        <taxon>Agaricales</taxon>
        <taxon>Agaricineae</taxon>
        <taxon>Psathyrellaceae</taxon>
        <taxon>Ephemerocybe</taxon>
    </lineage>
</organism>
<keyword evidence="3" id="KW-1185">Reference proteome</keyword>
<dbReference type="AlphaFoldDB" id="A0A8H6LYD5"/>
<comment type="caution">
    <text evidence="2">The sequence shown here is derived from an EMBL/GenBank/DDBJ whole genome shotgun (WGS) entry which is preliminary data.</text>
</comment>
<dbReference type="OrthoDB" id="3270451at2759"/>
<reference evidence="2 3" key="1">
    <citation type="submission" date="2020-07" db="EMBL/GenBank/DDBJ databases">
        <title>Comparative genomics of pyrophilous fungi reveals a link between fire events and developmental genes.</title>
        <authorList>
            <consortium name="DOE Joint Genome Institute"/>
            <person name="Steindorff A.S."/>
            <person name="Carver A."/>
            <person name="Calhoun S."/>
            <person name="Stillman K."/>
            <person name="Liu H."/>
            <person name="Lipzen A."/>
            <person name="Pangilinan J."/>
            <person name="Labutti K."/>
            <person name="Bruns T.D."/>
            <person name="Grigoriev I.V."/>
        </authorList>
    </citation>
    <scope>NUCLEOTIDE SEQUENCE [LARGE SCALE GENOMIC DNA]</scope>
    <source>
        <strain evidence="2 3">CBS 144469</strain>
    </source>
</reference>
<dbReference type="EMBL" id="JACGCI010000069">
    <property type="protein sequence ID" value="KAF6748653.1"/>
    <property type="molecule type" value="Genomic_DNA"/>
</dbReference>
<proteinExistence type="predicted"/>
<evidence type="ECO:0000256" key="1">
    <source>
        <dbReference type="SAM" id="MobiDB-lite"/>
    </source>
</evidence>
<feature type="region of interest" description="Disordered" evidence="1">
    <location>
        <begin position="352"/>
        <end position="373"/>
    </location>
</feature>
<evidence type="ECO:0000313" key="3">
    <source>
        <dbReference type="Proteomes" id="UP000521943"/>
    </source>
</evidence>
<evidence type="ECO:0000313" key="2">
    <source>
        <dbReference type="EMBL" id="KAF6748653.1"/>
    </source>
</evidence>
<dbReference type="Proteomes" id="UP000521943">
    <property type="component" value="Unassembled WGS sequence"/>
</dbReference>
<feature type="compositionally biased region" description="Low complexity" evidence="1">
    <location>
        <begin position="404"/>
        <end position="414"/>
    </location>
</feature>